<dbReference type="InterPro" id="IPR023188">
    <property type="entry name" value="DPS_DNA-bd_CS"/>
</dbReference>
<accession>Q09CY1</accession>
<dbReference type="GO" id="GO:0016722">
    <property type="term" value="F:oxidoreductase activity, acting on metal ions"/>
    <property type="evidence" value="ECO:0007669"/>
    <property type="project" value="InterPro"/>
</dbReference>
<dbReference type="GO" id="GO:0003677">
    <property type="term" value="F:DNA binding"/>
    <property type="evidence" value="ECO:0007669"/>
    <property type="project" value="UniProtKB-KW"/>
</dbReference>
<reference evidence="5 6" key="1">
    <citation type="submission" date="2006-04" db="EMBL/GenBank/DDBJ databases">
        <authorList>
            <person name="Nierman W.C."/>
        </authorList>
    </citation>
    <scope>NUCLEOTIDE SEQUENCE [LARGE SCALE GENOMIC DNA]</scope>
    <source>
        <strain evidence="5 6">DW4/3-1</strain>
    </source>
</reference>
<proteinExistence type="inferred from homology"/>
<dbReference type="Gene3D" id="1.20.1260.10">
    <property type="match status" value="1"/>
</dbReference>
<dbReference type="NCBIfam" id="NF006975">
    <property type="entry name" value="PRK09448.1"/>
    <property type="match status" value="1"/>
</dbReference>
<comment type="caution">
    <text evidence="5">The sequence shown here is derived from an EMBL/GenBank/DDBJ whole genome shotgun (WGS) entry which is preliminary data.</text>
</comment>
<evidence type="ECO:0000256" key="1">
    <source>
        <dbReference type="ARBA" id="ARBA00009497"/>
    </source>
</evidence>
<dbReference type="PATRIC" id="fig|378806.16.peg.8873"/>
<dbReference type="PANTHER" id="PTHR42932">
    <property type="entry name" value="GENERAL STRESS PROTEIN 20U"/>
    <property type="match status" value="1"/>
</dbReference>
<dbReference type="EMBL" id="AAMD01000005">
    <property type="protein sequence ID" value="EAU69494.1"/>
    <property type="molecule type" value="Genomic_DNA"/>
</dbReference>
<dbReference type="InterPro" id="IPR002177">
    <property type="entry name" value="DPS_DNA-bd"/>
</dbReference>
<evidence type="ECO:0000313" key="5">
    <source>
        <dbReference type="EMBL" id="EAU69494.1"/>
    </source>
</evidence>
<evidence type="ECO:0000313" key="6">
    <source>
        <dbReference type="Proteomes" id="UP000032702"/>
    </source>
</evidence>
<dbReference type="CDD" id="cd01043">
    <property type="entry name" value="DPS"/>
    <property type="match status" value="1"/>
</dbReference>
<dbReference type="SUPFAM" id="SSF47240">
    <property type="entry name" value="Ferritin-like"/>
    <property type="match status" value="1"/>
</dbReference>
<dbReference type="PROSITE" id="PS00818">
    <property type="entry name" value="DPS_1"/>
    <property type="match status" value="1"/>
</dbReference>
<dbReference type="InterPro" id="IPR012347">
    <property type="entry name" value="Ferritin-like"/>
</dbReference>
<dbReference type="PRINTS" id="PR01346">
    <property type="entry name" value="HELNAPAPROT"/>
</dbReference>
<keyword evidence="5" id="KW-0238">DNA-binding</keyword>
<evidence type="ECO:0000259" key="4">
    <source>
        <dbReference type="Pfam" id="PF00210"/>
    </source>
</evidence>
<gene>
    <name evidence="5" type="ORF">STIAU_1992</name>
</gene>
<dbReference type="Pfam" id="PF00210">
    <property type="entry name" value="Ferritin"/>
    <property type="match status" value="1"/>
</dbReference>
<feature type="domain" description="Ferritin/DPS" evidence="4">
    <location>
        <begin position="48"/>
        <end position="187"/>
    </location>
</feature>
<dbReference type="PANTHER" id="PTHR42932:SF3">
    <property type="entry name" value="DNA PROTECTION DURING STARVATION PROTEIN"/>
    <property type="match status" value="1"/>
</dbReference>
<dbReference type="GO" id="GO:0008199">
    <property type="term" value="F:ferric iron binding"/>
    <property type="evidence" value="ECO:0007669"/>
    <property type="project" value="InterPro"/>
</dbReference>
<dbReference type="InterPro" id="IPR009078">
    <property type="entry name" value="Ferritin-like_SF"/>
</dbReference>
<evidence type="ECO:0000256" key="3">
    <source>
        <dbReference type="SAM" id="MobiDB-lite"/>
    </source>
</evidence>
<evidence type="ECO:0000256" key="2">
    <source>
        <dbReference type="RuleBase" id="RU003875"/>
    </source>
</evidence>
<dbReference type="AlphaFoldDB" id="Q09CY1"/>
<dbReference type="InterPro" id="IPR008331">
    <property type="entry name" value="Ferritin_DPS_dom"/>
</dbReference>
<organism evidence="5 6">
    <name type="scientific">Stigmatella aurantiaca (strain DW4/3-1)</name>
    <dbReference type="NCBI Taxonomy" id="378806"/>
    <lineage>
        <taxon>Bacteria</taxon>
        <taxon>Pseudomonadati</taxon>
        <taxon>Myxococcota</taxon>
        <taxon>Myxococcia</taxon>
        <taxon>Myxococcales</taxon>
        <taxon>Cystobacterineae</taxon>
        <taxon>Archangiaceae</taxon>
        <taxon>Stigmatella</taxon>
    </lineage>
</organism>
<dbReference type="PIRSF" id="PIRSF005900">
    <property type="entry name" value="Dps"/>
    <property type="match status" value="1"/>
</dbReference>
<dbReference type="Proteomes" id="UP000032702">
    <property type="component" value="Unassembled WGS sequence"/>
</dbReference>
<comment type="similarity">
    <text evidence="1 2">Belongs to the Dps family.</text>
</comment>
<sequence>MHPGALCLLDLRIQAFKKSALPTPSRKDETMYRSPSPLSEQARAPIAASLNERLSDGLDLHSQIKVAHWNIKGPQFASLHPLFETFAVSLAGHNDAIAERAVTLGARAYGTTRHVAKTSRIPEYQQETVKDLDHVKLLADRFDLYLAGLRESRKLVEQHQDTDTVDLLTGAITEFEKHTWFLRATLGE</sequence>
<name>Q09CY1_STIAD</name>
<protein>
    <submittedName>
        <fullName evidence="5">Starvation-inducible DNA-binding protein</fullName>
    </submittedName>
</protein>
<feature type="region of interest" description="Disordered" evidence="3">
    <location>
        <begin position="20"/>
        <end position="41"/>
    </location>
</feature>